<dbReference type="AlphaFoldDB" id="A0A1H7ZZA4"/>
<protein>
    <submittedName>
        <fullName evidence="1">TIGR03118 family protein</fullName>
    </submittedName>
</protein>
<dbReference type="STRING" id="573321.SAMN04488505_105253"/>
<accession>A0A1H7ZZA4</accession>
<keyword evidence="2" id="KW-1185">Reference proteome</keyword>
<dbReference type="SUPFAM" id="SSF75011">
    <property type="entry name" value="3-carboxy-cis,cis-mucoante lactonizing enzyme"/>
    <property type="match status" value="1"/>
</dbReference>
<dbReference type="InterPro" id="IPR017549">
    <property type="entry name" value="APMV_L690"/>
</dbReference>
<evidence type="ECO:0000313" key="1">
    <source>
        <dbReference type="EMBL" id="SEM63603.1"/>
    </source>
</evidence>
<name>A0A1H7ZZA4_9BACT</name>
<gene>
    <name evidence="1" type="ORF">SAMN04488505_105253</name>
</gene>
<evidence type="ECO:0000313" key="2">
    <source>
        <dbReference type="Proteomes" id="UP000198984"/>
    </source>
</evidence>
<dbReference type="Proteomes" id="UP000198984">
    <property type="component" value="Unassembled WGS sequence"/>
</dbReference>
<organism evidence="1 2">
    <name type="scientific">Chitinophaga rupis</name>
    <dbReference type="NCBI Taxonomy" id="573321"/>
    <lineage>
        <taxon>Bacteria</taxon>
        <taxon>Pseudomonadati</taxon>
        <taxon>Bacteroidota</taxon>
        <taxon>Chitinophagia</taxon>
        <taxon>Chitinophagales</taxon>
        <taxon>Chitinophagaceae</taxon>
        <taxon>Chitinophaga</taxon>
    </lineage>
</organism>
<dbReference type="Gene3D" id="2.120.10.30">
    <property type="entry name" value="TolB, C-terminal domain"/>
    <property type="match status" value="1"/>
</dbReference>
<dbReference type="NCBIfam" id="TIGR03118">
    <property type="entry name" value="PEPCTERM_chp_1"/>
    <property type="match status" value="1"/>
</dbReference>
<proteinExistence type="predicted"/>
<dbReference type="PROSITE" id="PS51257">
    <property type="entry name" value="PROKAR_LIPOPROTEIN"/>
    <property type="match status" value="1"/>
</dbReference>
<dbReference type="InterPro" id="IPR011042">
    <property type="entry name" value="6-blade_b-propeller_TolB-like"/>
</dbReference>
<reference evidence="1 2" key="1">
    <citation type="submission" date="2016-10" db="EMBL/GenBank/DDBJ databases">
        <authorList>
            <person name="de Groot N.N."/>
        </authorList>
    </citation>
    <scope>NUCLEOTIDE SEQUENCE [LARGE SCALE GENOMIC DNA]</scope>
    <source>
        <strain evidence="1 2">DSM 21039</strain>
    </source>
</reference>
<sequence>MLFKNLSHLKMGALCLCLLLSTGCKKIAQHFIPNDYDQVNLVADVSGFGAAHIDSGLVNAWGIAVAPSGPIWISAAETGLSPIYDKTGATLRPSVAIPTPTDSVGGAPTGIVFNNTTDFAFWKDKQATASRFIFATEDGTLAAWGGGNTATIVADRSAWHSVYKGLALAKDGGNNYLYATDFRNGKIDVFDKDFKYVTGKPFHSSGIPQGYAPFNIRSIGGYLYVTYAKQLLPEKEDDEAGPGNGYIDIFWPNGMLVKRFATRGPLNSPWGMAVAAPGFCATKDVILIGNFGDGRINMYTTSGIFLGPLKKGWQPLVIQGLWSLENNVPMADPAQLFFTAGPDEEEHGLFGYLKNNQ</sequence>
<dbReference type="EMBL" id="FOBB01000005">
    <property type="protein sequence ID" value="SEM63603.1"/>
    <property type="molecule type" value="Genomic_DNA"/>
</dbReference>